<dbReference type="InterPro" id="IPR011604">
    <property type="entry name" value="PDDEXK-like_dom_sf"/>
</dbReference>
<keyword evidence="3" id="KW-0269">Exonuclease</keyword>
<keyword evidence="1" id="KW-0175">Coiled coil</keyword>
<accession>A0A8S5TI63</accession>
<sequence>MQNRSKWLKMRKAGIGGSEAAAIVGLNPWKSAFQLWMEKTGQVEPEDLSDNEYVYWGNVLEQAVADRFCELTGKKVQRRGMLQDDEYPYMLASVDRMVVGENAGLECKTTNAFNSKVWADDELPDSYYIQCQWYMMVTGCEKWYIAVLIGGNKFIWKEVPRNAADIEALRKAAVDFWSMVITNTMPPVDGSNDCSNALADKFHGESGKTIDLPATAKACIERLRSIKESIGKLEEQKKLSENELKSMLGDAEVGIIGEDKVTWKIQAGRVTVDSKRLKAEQPAIYESYSKIGNPIRVFKVG</sequence>
<dbReference type="PANTHER" id="PTHR46609:SF6">
    <property type="entry name" value="EXONUCLEASE, PHAGE-TYPE_RECB, C-TERMINAL DOMAIN-CONTAINING PROTEIN-RELATED"/>
    <property type="match status" value="1"/>
</dbReference>
<evidence type="ECO:0000256" key="1">
    <source>
        <dbReference type="SAM" id="Coils"/>
    </source>
</evidence>
<dbReference type="NCBIfam" id="TIGR03033">
    <property type="entry name" value="phage_rel_nuc"/>
    <property type="match status" value="1"/>
</dbReference>
<keyword evidence="3" id="KW-0540">Nuclease</keyword>
<organism evidence="3">
    <name type="scientific">Myoviridae sp. ct9dX1</name>
    <dbReference type="NCBI Taxonomy" id="2827665"/>
    <lineage>
        <taxon>Viruses</taxon>
        <taxon>Duplodnaviria</taxon>
        <taxon>Heunggongvirae</taxon>
        <taxon>Uroviricota</taxon>
        <taxon>Caudoviricetes</taxon>
    </lineage>
</organism>
<dbReference type="GO" id="GO:0004527">
    <property type="term" value="F:exonuclease activity"/>
    <property type="evidence" value="ECO:0007669"/>
    <property type="project" value="UniProtKB-KW"/>
</dbReference>
<dbReference type="Pfam" id="PF09588">
    <property type="entry name" value="YqaJ"/>
    <property type="match status" value="1"/>
</dbReference>
<dbReference type="InterPro" id="IPR051703">
    <property type="entry name" value="NF-kappa-B_Signaling_Reg"/>
</dbReference>
<evidence type="ECO:0000259" key="2">
    <source>
        <dbReference type="Pfam" id="PF09588"/>
    </source>
</evidence>
<dbReference type="Gene3D" id="3.90.320.10">
    <property type="match status" value="1"/>
</dbReference>
<dbReference type="SUPFAM" id="SSF52980">
    <property type="entry name" value="Restriction endonuclease-like"/>
    <property type="match status" value="1"/>
</dbReference>
<proteinExistence type="predicted"/>
<dbReference type="EMBL" id="BK032832">
    <property type="protein sequence ID" value="DAF63020.1"/>
    <property type="molecule type" value="Genomic_DNA"/>
</dbReference>
<feature type="coiled-coil region" evidence="1">
    <location>
        <begin position="216"/>
        <end position="250"/>
    </location>
</feature>
<keyword evidence="3" id="KW-0378">Hydrolase</keyword>
<reference evidence="3" key="1">
    <citation type="journal article" date="2021" name="Proc. Natl. Acad. Sci. U.S.A.">
        <title>A Catalog of Tens of Thousands of Viruses from Human Metagenomes Reveals Hidden Associations with Chronic Diseases.</title>
        <authorList>
            <person name="Tisza M.J."/>
            <person name="Buck C.B."/>
        </authorList>
    </citation>
    <scope>NUCLEOTIDE SEQUENCE</scope>
    <source>
        <strain evidence="3">Ct9dX1</strain>
    </source>
</reference>
<name>A0A8S5TI63_9CAUD</name>
<dbReference type="InterPro" id="IPR019080">
    <property type="entry name" value="YqaJ_viral_recombinase"/>
</dbReference>
<feature type="domain" description="YqaJ viral recombinase" evidence="2">
    <location>
        <begin position="6"/>
        <end position="141"/>
    </location>
</feature>
<protein>
    <submittedName>
        <fullName evidence="3">Exonuclease</fullName>
    </submittedName>
</protein>
<dbReference type="InterPro" id="IPR017482">
    <property type="entry name" value="Lambda-type_endonuclease"/>
</dbReference>
<dbReference type="PANTHER" id="PTHR46609">
    <property type="entry name" value="EXONUCLEASE, PHAGE-TYPE/RECB, C-TERMINAL DOMAIN-CONTAINING PROTEIN"/>
    <property type="match status" value="1"/>
</dbReference>
<dbReference type="InterPro" id="IPR011335">
    <property type="entry name" value="Restrct_endonuc-II-like"/>
</dbReference>
<evidence type="ECO:0000313" key="3">
    <source>
        <dbReference type="EMBL" id="DAF63020.1"/>
    </source>
</evidence>